<keyword evidence="5 12" id="KW-0812">Transmembrane</keyword>
<evidence type="ECO:0000256" key="4">
    <source>
        <dbReference type="ARBA" id="ARBA00022461"/>
    </source>
</evidence>
<evidence type="ECO:0000256" key="12">
    <source>
        <dbReference type="RuleBase" id="RU000679"/>
    </source>
</evidence>
<evidence type="ECO:0000256" key="2">
    <source>
        <dbReference type="ARBA" id="ARBA00007193"/>
    </source>
</evidence>
<evidence type="ECO:0000256" key="3">
    <source>
        <dbReference type="ARBA" id="ARBA00022448"/>
    </source>
</evidence>
<organism evidence="14 15">
    <name type="scientific">Stomoxys calcitrans</name>
    <name type="common">Stable fly</name>
    <name type="synonym">Conops calcitrans</name>
    <dbReference type="NCBI Taxonomy" id="35570"/>
    <lineage>
        <taxon>Eukaryota</taxon>
        <taxon>Metazoa</taxon>
        <taxon>Ecdysozoa</taxon>
        <taxon>Arthropoda</taxon>
        <taxon>Hexapoda</taxon>
        <taxon>Insecta</taxon>
        <taxon>Pterygota</taxon>
        <taxon>Neoptera</taxon>
        <taxon>Endopterygota</taxon>
        <taxon>Diptera</taxon>
        <taxon>Brachycera</taxon>
        <taxon>Muscomorpha</taxon>
        <taxon>Muscoidea</taxon>
        <taxon>Muscidae</taxon>
        <taxon>Stomoxys</taxon>
    </lineage>
</organism>
<dbReference type="Proteomes" id="UP000095300">
    <property type="component" value="Unassembled WGS sequence"/>
</dbReference>
<keyword evidence="10 12" id="KW-0739">Sodium transport</keyword>
<keyword evidence="8 12" id="KW-0406">Ion transport</keyword>
<evidence type="ECO:0000256" key="11">
    <source>
        <dbReference type="ARBA" id="ARBA00023303"/>
    </source>
</evidence>
<evidence type="ECO:0000256" key="6">
    <source>
        <dbReference type="ARBA" id="ARBA00022989"/>
    </source>
</evidence>
<evidence type="ECO:0000256" key="9">
    <source>
        <dbReference type="ARBA" id="ARBA00023136"/>
    </source>
</evidence>
<evidence type="ECO:0000256" key="1">
    <source>
        <dbReference type="ARBA" id="ARBA00004141"/>
    </source>
</evidence>
<comment type="subcellular location">
    <subcellularLocation>
        <location evidence="1">Membrane</location>
        <topology evidence="1">Multi-pass membrane protein</topology>
    </subcellularLocation>
</comment>
<gene>
    <name evidence="14" type="primary">106085943</name>
</gene>
<dbReference type="PANTHER" id="PTHR11690">
    <property type="entry name" value="AMILORIDE-SENSITIVE SODIUM CHANNEL-RELATED"/>
    <property type="match status" value="1"/>
</dbReference>
<evidence type="ECO:0000256" key="7">
    <source>
        <dbReference type="ARBA" id="ARBA00023053"/>
    </source>
</evidence>
<name>A0A1I8PUC6_STOCA</name>
<dbReference type="OrthoDB" id="6628406at2759"/>
<dbReference type="Pfam" id="PF00858">
    <property type="entry name" value="ASC"/>
    <property type="match status" value="1"/>
</dbReference>
<dbReference type="Gene3D" id="1.10.287.770">
    <property type="entry name" value="YojJ-like"/>
    <property type="match status" value="1"/>
</dbReference>
<protein>
    <submittedName>
        <fullName evidence="14">Uncharacterized protein</fullName>
    </submittedName>
</protein>
<evidence type="ECO:0000256" key="10">
    <source>
        <dbReference type="ARBA" id="ARBA00023201"/>
    </source>
</evidence>
<sequence>MSKNFSKGTKAQLSFRPSWRTTNDAISKLGQQPLVPTTTMATVNAKNKAATKTHTTIASKWRKTAKTIITFIAAYFEDSNIHGLKYVVKRNLTTIEKCFWLMLLIISVFFCVQVCMQSVDRYYTKSTVMGLERNFHYFNTTLPSVTICPLQRLNDELYKEYIRQYNLTDHESKELFNLIEHLANSTYINFRNLPNNRSTDKLFDRIGITPNLYMELIYNLTGDDSMRTEEDLFEDKVHSNSGTEIILEARQILTEYGLCYVTNTDLSDKYSSRYMILGEVPHNYLRGRQYFRKVIHTNYFSSDTYYHFRGFGIKPIDSFVHSTYEVMQLEHNLGYSNTPYKVLVDSVEITTDEGLEIDTTVDQRKCRFQHESNLTHFPIYTRNLCLQECRLNLVHDICKCIPHFYPNRIPNPKPVCHYRTLLECFAENEKYFIKLYKINGKGKRELAGCYCMQNCRDAIINKVEHISLPNADFLFGGNSFMFVLEAKPTYRLKRLVVFTFTELLVSIGGIAGFFLGFSVLCLVELIYYFILKLICFALKKIL</sequence>
<accession>A0A1I8PUC6</accession>
<dbReference type="GO" id="GO:0015280">
    <property type="term" value="F:ligand-gated sodium channel activity"/>
    <property type="evidence" value="ECO:0007669"/>
    <property type="project" value="TreeGrafter"/>
</dbReference>
<proteinExistence type="inferred from homology"/>
<dbReference type="GO" id="GO:0005886">
    <property type="term" value="C:plasma membrane"/>
    <property type="evidence" value="ECO:0007669"/>
    <property type="project" value="TreeGrafter"/>
</dbReference>
<evidence type="ECO:0000256" key="8">
    <source>
        <dbReference type="ARBA" id="ARBA00023065"/>
    </source>
</evidence>
<dbReference type="EnsemblMetazoa" id="SCAU011185-RA">
    <property type="protein sequence ID" value="SCAU011185-PA"/>
    <property type="gene ID" value="SCAU011185"/>
</dbReference>
<dbReference type="VEuPathDB" id="VectorBase:SCAU011185"/>
<feature type="transmembrane region" description="Helical" evidence="13">
    <location>
        <begin position="99"/>
        <end position="119"/>
    </location>
</feature>
<evidence type="ECO:0000313" key="15">
    <source>
        <dbReference type="Proteomes" id="UP000095300"/>
    </source>
</evidence>
<keyword evidence="11 12" id="KW-0407">Ion channel</keyword>
<evidence type="ECO:0000313" key="14">
    <source>
        <dbReference type="EnsemblMetazoa" id="SCAU011185-PA"/>
    </source>
</evidence>
<evidence type="ECO:0000256" key="13">
    <source>
        <dbReference type="SAM" id="Phobius"/>
    </source>
</evidence>
<comment type="similarity">
    <text evidence="2 12">Belongs to the amiloride-sensitive sodium channel (TC 1.A.6) family.</text>
</comment>
<reference evidence="14" key="1">
    <citation type="submission" date="2020-05" db="UniProtKB">
        <authorList>
            <consortium name="EnsemblMetazoa"/>
        </authorList>
    </citation>
    <scope>IDENTIFICATION</scope>
    <source>
        <strain evidence="14">USDA</strain>
    </source>
</reference>
<keyword evidence="6 13" id="KW-1133">Transmembrane helix</keyword>
<feature type="transmembrane region" description="Helical" evidence="13">
    <location>
        <begin position="503"/>
        <end position="530"/>
    </location>
</feature>
<keyword evidence="3 12" id="KW-0813">Transport</keyword>
<evidence type="ECO:0000256" key="5">
    <source>
        <dbReference type="ARBA" id="ARBA00022692"/>
    </source>
</evidence>
<dbReference type="AlphaFoldDB" id="A0A1I8PUC6"/>
<keyword evidence="15" id="KW-1185">Reference proteome</keyword>
<keyword evidence="4 12" id="KW-0894">Sodium channel</keyword>
<dbReference type="InterPro" id="IPR001873">
    <property type="entry name" value="ENaC"/>
</dbReference>
<keyword evidence="9 13" id="KW-0472">Membrane</keyword>
<keyword evidence="7" id="KW-0915">Sodium</keyword>
<dbReference type="STRING" id="35570.A0A1I8PUC6"/>
<dbReference type="PANTHER" id="PTHR11690:SF179">
    <property type="entry name" value="PICKPOCKET 10"/>
    <property type="match status" value="1"/>
</dbReference>
<dbReference type="Gene3D" id="1.10.287.820">
    <property type="entry name" value="Acid-sensing ion channel domain"/>
    <property type="match status" value="1"/>
</dbReference>
<dbReference type="KEGG" id="scac:106085943"/>